<organism evidence="1 2">
    <name type="scientific">Candidatus Methylopumilus turicensis</name>
    <dbReference type="NCBI Taxonomy" id="1581680"/>
    <lineage>
        <taxon>Bacteria</taxon>
        <taxon>Pseudomonadati</taxon>
        <taxon>Pseudomonadota</taxon>
        <taxon>Betaproteobacteria</taxon>
        <taxon>Nitrosomonadales</taxon>
        <taxon>Methylophilaceae</taxon>
        <taxon>Candidatus Methylopumilus</taxon>
    </lineage>
</organism>
<protein>
    <submittedName>
        <fullName evidence="1">Uroporphyrin-III C/tetrapyrrole (Corrin/Porphyrin) methyltransferase</fullName>
    </submittedName>
</protein>
<dbReference type="OrthoDB" id="7061662at2"/>
<sequence length="236" mass="25684">MTLGTLYMVPVTLGDDNLSYVIPAEVMTLVQGLEYFVVENEKSARRFLGSVKTNKPVRELNFQLLNEHSTEKDLPALIAPLLAGHNVGMLSEAGCPGIADPGALLAALAHKKNIRVSPLVGPSSILLGLMASGFNGQQFTFLGYLPSDKAARVAKLKALEKQSQGANETQIFIETPYRNQHMLEDILASCSANTKLCIARNVSLETELVISKTIAEWKKSELPDLHKQPTVFLLLA</sequence>
<dbReference type="CDD" id="cd11649">
    <property type="entry name" value="RsmI_like"/>
    <property type="match status" value="1"/>
</dbReference>
<keyword evidence="1" id="KW-0808">Transferase</keyword>
<dbReference type="RefSeq" id="WP_045751107.1">
    <property type="nucleotide sequence ID" value="NZ_LN794158.1"/>
</dbReference>
<accession>A0A0B7IUF6</accession>
<dbReference type="InterPro" id="IPR008189">
    <property type="entry name" value="rRNA_ssu_MeTfrase_I"/>
</dbReference>
<dbReference type="GO" id="GO:0032259">
    <property type="term" value="P:methylation"/>
    <property type="evidence" value="ECO:0007669"/>
    <property type="project" value="UniProtKB-KW"/>
</dbReference>
<dbReference type="EMBL" id="LN794158">
    <property type="protein sequence ID" value="CEN55909.1"/>
    <property type="molecule type" value="Genomic_DNA"/>
</dbReference>
<dbReference type="HOGENOM" id="CLU_044779_4_1_4"/>
<dbReference type="Gene3D" id="3.30.950.10">
    <property type="entry name" value="Methyltransferase, Cobalt-precorrin-4 Transmethylase, Domain 2"/>
    <property type="match status" value="1"/>
</dbReference>
<dbReference type="InterPro" id="IPR014777">
    <property type="entry name" value="4pyrrole_Mease_sub1"/>
</dbReference>
<gene>
    <name evidence="1" type="ORF">BN1209_0866</name>
</gene>
<evidence type="ECO:0000313" key="1">
    <source>
        <dbReference type="EMBL" id="CEN55909.1"/>
    </source>
</evidence>
<keyword evidence="2" id="KW-1185">Reference proteome</keyword>
<dbReference type="STRING" id="1581680.BN1209_0866"/>
<evidence type="ECO:0000313" key="2">
    <source>
        <dbReference type="Proteomes" id="UP000056322"/>
    </source>
</evidence>
<dbReference type="InterPro" id="IPR035996">
    <property type="entry name" value="4pyrrol_Methylase_sf"/>
</dbReference>
<dbReference type="Proteomes" id="UP000056322">
    <property type="component" value="Chromosome 1"/>
</dbReference>
<dbReference type="SUPFAM" id="SSF53790">
    <property type="entry name" value="Tetrapyrrole methylase"/>
    <property type="match status" value="1"/>
</dbReference>
<dbReference type="InterPro" id="IPR014776">
    <property type="entry name" value="4pyrrole_Mease_sub2"/>
</dbReference>
<name>A0A0B7IUF6_9PROT</name>
<dbReference type="GO" id="GO:0008168">
    <property type="term" value="F:methyltransferase activity"/>
    <property type="evidence" value="ECO:0007669"/>
    <property type="project" value="UniProtKB-KW"/>
</dbReference>
<dbReference type="AlphaFoldDB" id="A0A0B7IUF6"/>
<dbReference type="PANTHER" id="PTHR46111">
    <property type="entry name" value="RIBOSOMAL RNA SMALL SUBUNIT METHYLTRANSFERASE I"/>
    <property type="match status" value="1"/>
</dbReference>
<dbReference type="Gene3D" id="3.40.1010.10">
    <property type="entry name" value="Cobalt-precorrin-4 Transmethylase, Domain 1"/>
    <property type="match status" value="1"/>
</dbReference>
<dbReference type="PANTHER" id="PTHR46111:SF2">
    <property type="entry name" value="SAM-DEPENDENT METHYLTRANSFERASE"/>
    <property type="match status" value="1"/>
</dbReference>
<keyword evidence="1" id="KW-0489">Methyltransferase</keyword>
<dbReference type="KEGG" id="mbac:BN1209_0866"/>
<reference evidence="2" key="1">
    <citation type="submission" date="2014-12" db="EMBL/GenBank/DDBJ databases">
        <authorList>
            <person name="Salcher M.M."/>
        </authorList>
    </citation>
    <scope>NUCLEOTIDE SEQUENCE [LARGE SCALE GENOMIC DNA]</scope>
    <source>
        <strain evidence="2">MMS-10A-171</strain>
    </source>
</reference>
<proteinExistence type="predicted"/>
<dbReference type="PIRSF" id="PIRSF005917">
    <property type="entry name" value="MTase_YraL"/>
    <property type="match status" value="1"/>
</dbReference>